<evidence type="ECO:0000313" key="3">
    <source>
        <dbReference type="Proteomes" id="UP000617145"/>
    </source>
</evidence>
<reference evidence="2" key="2">
    <citation type="submission" date="2020-09" db="EMBL/GenBank/DDBJ databases">
        <authorList>
            <person name="Sun Q."/>
            <person name="Zhou Y."/>
        </authorList>
    </citation>
    <scope>NUCLEOTIDE SEQUENCE</scope>
    <source>
        <strain evidence="2">CGMCC 1.15762</strain>
    </source>
</reference>
<gene>
    <name evidence="2" type="ORF">GCM10011415_02700</name>
</gene>
<sequence length="278" mass="28983">MQVPAPGGRTPRAVLANPLGEADAMSHPTYLNTTRRGFLGGTAAASALALGARARAQDAPALEEYTPEYLSAAEWAFVMAATARIIPSDGDGPGAIETRVPVFIDLQLAGDFGNAADLYMEGPFKPDAPDTLGPQSPLTPAEIYRGAIERIDAACTDDYGSVFADLAPTQQDEVLSALEEGPSTSGNTSDMAEDAGGAAPNTDGSTAFGLTPELKEFFSLLVQNTKEGYFADPMYGGNAGMAAWSYIGFPGARGSYAEWVGREEDYPLGPVSISGERA</sequence>
<dbReference type="InterPro" id="IPR006311">
    <property type="entry name" value="TAT_signal"/>
</dbReference>
<dbReference type="Proteomes" id="UP000617145">
    <property type="component" value="Unassembled WGS sequence"/>
</dbReference>
<feature type="region of interest" description="Disordered" evidence="1">
    <location>
        <begin position="178"/>
        <end position="206"/>
    </location>
</feature>
<proteinExistence type="predicted"/>
<dbReference type="InterPro" id="IPR027056">
    <property type="entry name" value="Gluconate_2DH_su3"/>
</dbReference>
<reference evidence="2" key="1">
    <citation type="journal article" date="2014" name="Int. J. Syst. Evol. Microbiol.">
        <title>Complete genome sequence of Corynebacterium casei LMG S-19264T (=DSM 44701T), isolated from a smear-ripened cheese.</title>
        <authorList>
            <consortium name="US DOE Joint Genome Institute (JGI-PGF)"/>
            <person name="Walter F."/>
            <person name="Albersmeier A."/>
            <person name="Kalinowski J."/>
            <person name="Ruckert C."/>
        </authorList>
    </citation>
    <scope>NUCLEOTIDE SEQUENCE</scope>
    <source>
        <strain evidence="2">CGMCC 1.15762</strain>
    </source>
</reference>
<protein>
    <submittedName>
        <fullName evidence="2">Exported protein</fullName>
    </submittedName>
</protein>
<dbReference type="AlphaFoldDB" id="A0A8J2ZGN0"/>
<organism evidence="2 3">
    <name type="scientific">Salipiger pallidus</name>
    <dbReference type="NCBI Taxonomy" id="1775170"/>
    <lineage>
        <taxon>Bacteria</taxon>
        <taxon>Pseudomonadati</taxon>
        <taxon>Pseudomonadota</taxon>
        <taxon>Alphaproteobacteria</taxon>
        <taxon>Rhodobacterales</taxon>
        <taxon>Roseobacteraceae</taxon>
        <taxon>Salipiger</taxon>
    </lineage>
</organism>
<dbReference type="PROSITE" id="PS51318">
    <property type="entry name" value="TAT"/>
    <property type="match status" value="1"/>
</dbReference>
<evidence type="ECO:0000256" key="1">
    <source>
        <dbReference type="SAM" id="MobiDB-lite"/>
    </source>
</evidence>
<evidence type="ECO:0000313" key="2">
    <source>
        <dbReference type="EMBL" id="GGG60251.1"/>
    </source>
</evidence>
<accession>A0A8J2ZGN0</accession>
<keyword evidence="3" id="KW-1185">Reference proteome</keyword>
<comment type="caution">
    <text evidence="2">The sequence shown here is derived from an EMBL/GenBank/DDBJ whole genome shotgun (WGS) entry which is preliminary data.</text>
</comment>
<dbReference type="Pfam" id="PF13618">
    <property type="entry name" value="Gluconate_2-dh3"/>
    <property type="match status" value="1"/>
</dbReference>
<dbReference type="EMBL" id="BMJV01000001">
    <property type="protein sequence ID" value="GGG60251.1"/>
    <property type="molecule type" value="Genomic_DNA"/>
</dbReference>
<name>A0A8J2ZGN0_9RHOB</name>